<evidence type="ECO:0000313" key="2">
    <source>
        <dbReference type="Proteomes" id="UP000229966"/>
    </source>
</evidence>
<dbReference type="Proteomes" id="UP000229966">
    <property type="component" value="Unassembled WGS sequence"/>
</dbReference>
<reference evidence="2" key="1">
    <citation type="submission" date="2017-09" db="EMBL/GenBank/DDBJ databases">
        <title>Depth-based differentiation of microbial function through sediment-hosted aquifers and enrichment of novel symbionts in the deep terrestrial subsurface.</title>
        <authorList>
            <person name="Probst A.J."/>
            <person name="Ladd B."/>
            <person name="Jarett J.K."/>
            <person name="Geller-Mcgrath D.E."/>
            <person name="Sieber C.M.K."/>
            <person name="Emerson J.B."/>
            <person name="Anantharaman K."/>
            <person name="Thomas B.C."/>
            <person name="Malmstrom R."/>
            <person name="Stieglmeier M."/>
            <person name="Klingl A."/>
            <person name="Woyke T."/>
            <person name="Ryan C.M."/>
            <person name="Banfield J.F."/>
        </authorList>
    </citation>
    <scope>NUCLEOTIDE SEQUENCE [LARGE SCALE GENOMIC DNA]</scope>
</reference>
<organism evidence="1 2">
    <name type="scientific">Candidatus Berkelbacteria bacterium CG03_land_8_20_14_0_80_40_36</name>
    <dbReference type="NCBI Taxonomy" id="1974509"/>
    <lineage>
        <taxon>Bacteria</taxon>
        <taxon>Candidatus Berkelbacteria</taxon>
    </lineage>
</organism>
<name>A0A2M7CJ46_9BACT</name>
<proteinExistence type="predicted"/>
<dbReference type="EMBL" id="PEUM01000013">
    <property type="protein sequence ID" value="PIV25648.1"/>
    <property type="molecule type" value="Genomic_DNA"/>
</dbReference>
<comment type="caution">
    <text evidence="1">The sequence shown here is derived from an EMBL/GenBank/DDBJ whole genome shotgun (WGS) entry which is preliminary data.</text>
</comment>
<sequence length="84" mass="9847">MSGNNQNNSVNKPIEVLVKFSQKNIEIKAFKWNGRVIKIDKINLRHTEKRGEKILFYFNVSNVGANYELTFDNQSLGWKLKNIY</sequence>
<evidence type="ECO:0000313" key="1">
    <source>
        <dbReference type="EMBL" id="PIV25648.1"/>
    </source>
</evidence>
<dbReference type="AlphaFoldDB" id="A0A2M7CJ46"/>
<protein>
    <submittedName>
        <fullName evidence="1">Uncharacterized protein</fullName>
    </submittedName>
</protein>
<gene>
    <name evidence="1" type="ORF">COS38_00495</name>
</gene>
<accession>A0A2M7CJ46</accession>